<name>A0A812BKC5_ACAPH</name>
<evidence type="ECO:0000256" key="1">
    <source>
        <dbReference type="SAM" id="Phobius"/>
    </source>
</evidence>
<feature type="transmembrane region" description="Helical" evidence="1">
    <location>
        <begin position="78"/>
        <end position="96"/>
    </location>
</feature>
<feature type="transmembrane region" description="Helical" evidence="1">
    <location>
        <begin position="102"/>
        <end position="126"/>
    </location>
</feature>
<gene>
    <name evidence="2" type="ORF">SPHA_18991</name>
</gene>
<feature type="transmembrane region" description="Helical" evidence="1">
    <location>
        <begin position="170"/>
        <end position="189"/>
    </location>
</feature>
<sequence>MTGTAAQPSSVFIRTVISSVQFLSLSFSRARPSNSFSFRVFFLFKQSSQCSSHFSFFFSFFLSAHSFFSPLSNHRPVVAFSFPLQVFSLSFLFSHLSPNVYFSSLLFFFFNIYFIDPVFFFLSMFLHYFSFLSLSFDLSFSSFILSFAYILLFLFSILHCPPLSNLPDPWTFFFISSLSLLSSVFFFFLPFFLSFRHFPSIFHYLSLSTPFSFSFYYFFFFFFSPMAPCFFDSSFPVSIFLFSFPVSIFFPFISTFFFLFCEQPNFNSPPPFSVLVSNCSLSFSLLSHPLFYSSSLLPSHLPFFVKILFFYHLLRFASFSSKFSCTQFQFCPISMSAPATRHLTDDSVSLHPLSLNVFLLFFFVVSSVFSLMDSLPVFLKISIALGIRLVLN</sequence>
<dbReference type="Proteomes" id="UP000597762">
    <property type="component" value="Unassembled WGS sequence"/>
</dbReference>
<feature type="transmembrane region" description="Helical" evidence="1">
    <location>
        <begin position="272"/>
        <end position="291"/>
    </location>
</feature>
<evidence type="ECO:0000313" key="3">
    <source>
        <dbReference type="Proteomes" id="UP000597762"/>
    </source>
</evidence>
<feature type="transmembrane region" description="Helical" evidence="1">
    <location>
        <begin position="235"/>
        <end position="260"/>
    </location>
</feature>
<feature type="transmembrane region" description="Helical" evidence="1">
    <location>
        <begin position="201"/>
        <end position="223"/>
    </location>
</feature>
<organism evidence="2 3">
    <name type="scientific">Acanthosepion pharaonis</name>
    <name type="common">Pharaoh cuttlefish</name>
    <name type="synonym">Sepia pharaonis</name>
    <dbReference type="NCBI Taxonomy" id="158019"/>
    <lineage>
        <taxon>Eukaryota</taxon>
        <taxon>Metazoa</taxon>
        <taxon>Spiralia</taxon>
        <taxon>Lophotrochozoa</taxon>
        <taxon>Mollusca</taxon>
        <taxon>Cephalopoda</taxon>
        <taxon>Coleoidea</taxon>
        <taxon>Decapodiformes</taxon>
        <taxon>Sepiida</taxon>
        <taxon>Sepiina</taxon>
        <taxon>Sepiidae</taxon>
        <taxon>Acanthosepion</taxon>
    </lineage>
</organism>
<dbReference type="AlphaFoldDB" id="A0A812BKC5"/>
<keyword evidence="1" id="KW-1133">Transmembrane helix</keyword>
<keyword evidence="3" id="KW-1185">Reference proteome</keyword>
<evidence type="ECO:0000313" key="2">
    <source>
        <dbReference type="EMBL" id="CAE1233567.1"/>
    </source>
</evidence>
<keyword evidence="1" id="KW-0472">Membrane</keyword>
<protein>
    <submittedName>
        <fullName evidence="2">Uncharacterized protein</fullName>
    </submittedName>
</protein>
<feature type="transmembrane region" description="Helical" evidence="1">
    <location>
        <begin position="54"/>
        <end position="71"/>
    </location>
</feature>
<reference evidence="2" key="1">
    <citation type="submission" date="2021-01" db="EMBL/GenBank/DDBJ databases">
        <authorList>
            <person name="Li R."/>
            <person name="Bekaert M."/>
        </authorList>
    </citation>
    <scope>NUCLEOTIDE SEQUENCE</scope>
    <source>
        <strain evidence="2">Farmed</strain>
    </source>
</reference>
<feature type="transmembrane region" description="Helical" evidence="1">
    <location>
        <begin position="350"/>
        <end position="369"/>
    </location>
</feature>
<proteinExistence type="predicted"/>
<dbReference type="EMBL" id="CAHIKZ030000687">
    <property type="protein sequence ID" value="CAE1233567.1"/>
    <property type="molecule type" value="Genomic_DNA"/>
</dbReference>
<accession>A0A812BKC5</accession>
<comment type="caution">
    <text evidence="2">The sequence shown here is derived from an EMBL/GenBank/DDBJ whole genome shotgun (WGS) entry which is preliminary data.</text>
</comment>
<feature type="transmembrane region" description="Helical" evidence="1">
    <location>
        <begin position="138"/>
        <end position="158"/>
    </location>
</feature>
<keyword evidence="1" id="KW-0812">Transmembrane</keyword>